<feature type="region of interest" description="Disordered" evidence="1">
    <location>
        <begin position="1"/>
        <end position="29"/>
    </location>
</feature>
<dbReference type="EMBL" id="JAEUBD010001178">
    <property type="protein sequence ID" value="KAH3664854.1"/>
    <property type="molecule type" value="Genomic_DNA"/>
</dbReference>
<organism evidence="3 4">
    <name type="scientific">Ogataea polymorpha</name>
    <dbReference type="NCBI Taxonomy" id="460523"/>
    <lineage>
        <taxon>Eukaryota</taxon>
        <taxon>Fungi</taxon>
        <taxon>Dikarya</taxon>
        <taxon>Ascomycota</taxon>
        <taxon>Saccharomycotina</taxon>
        <taxon>Pichiomycetes</taxon>
        <taxon>Pichiales</taxon>
        <taxon>Pichiaceae</taxon>
        <taxon>Ogataea</taxon>
    </lineage>
</organism>
<keyword evidence="2" id="KW-0812">Transmembrane</keyword>
<gene>
    <name evidence="3" type="ORF">OGATHE_003669</name>
</gene>
<feature type="transmembrane region" description="Helical" evidence="2">
    <location>
        <begin position="57"/>
        <end position="76"/>
    </location>
</feature>
<evidence type="ECO:0000313" key="3">
    <source>
        <dbReference type="EMBL" id="KAH3664854.1"/>
    </source>
</evidence>
<reference evidence="3" key="2">
    <citation type="submission" date="2021-01" db="EMBL/GenBank/DDBJ databases">
        <authorList>
            <person name="Schikora-Tamarit M.A."/>
        </authorList>
    </citation>
    <scope>NUCLEOTIDE SEQUENCE</scope>
    <source>
        <strain evidence="3">NCAIM Y.01608</strain>
    </source>
</reference>
<feature type="compositionally biased region" description="Acidic residues" evidence="1">
    <location>
        <begin position="17"/>
        <end position="27"/>
    </location>
</feature>
<keyword evidence="2" id="KW-1133">Transmembrane helix</keyword>
<keyword evidence="4" id="KW-1185">Reference proteome</keyword>
<evidence type="ECO:0000313" key="4">
    <source>
        <dbReference type="Proteomes" id="UP000788993"/>
    </source>
</evidence>
<reference evidence="3" key="1">
    <citation type="journal article" date="2021" name="Open Biol.">
        <title>Shared evolutionary footprints suggest mitochondrial oxidative damage underlies multiple complex I losses in fungi.</title>
        <authorList>
            <person name="Schikora-Tamarit M.A."/>
            <person name="Marcet-Houben M."/>
            <person name="Nosek J."/>
            <person name="Gabaldon T."/>
        </authorList>
    </citation>
    <scope>NUCLEOTIDE SEQUENCE</scope>
    <source>
        <strain evidence="3">NCAIM Y.01608</strain>
    </source>
</reference>
<protein>
    <submittedName>
        <fullName evidence="3">Uncharacterized protein</fullName>
    </submittedName>
</protein>
<keyword evidence="2" id="KW-0472">Membrane</keyword>
<evidence type="ECO:0000256" key="2">
    <source>
        <dbReference type="SAM" id="Phobius"/>
    </source>
</evidence>
<name>A0A9P8P4F0_9ASCO</name>
<proteinExistence type="predicted"/>
<evidence type="ECO:0000256" key="1">
    <source>
        <dbReference type="SAM" id="MobiDB-lite"/>
    </source>
</evidence>
<dbReference type="Proteomes" id="UP000788993">
    <property type="component" value="Unassembled WGS sequence"/>
</dbReference>
<dbReference type="AlphaFoldDB" id="A0A9P8P4F0"/>
<sequence>MFPPKRAANGLAAAADPEPDPEPEPDVDPPALLVEVLLPASADAPPGAGNADAEGPPMLLCICIMLLIICGLVNMLRNIARMLSWNIGFSIICSIWDSSGSCIPSAPKPRDSIEGIGTFRPAYRAPVSPASGLNAPWPAAMFCGMLLVSEFAPGCPLEAAVDSGPALPLLAAPFTRWIVWPSWILYAATVSASLSTLPE</sequence>
<accession>A0A9P8P4F0</accession>
<comment type="caution">
    <text evidence="3">The sequence shown here is derived from an EMBL/GenBank/DDBJ whole genome shotgun (WGS) entry which is preliminary data.</text>
</comment>